<organism evidence="2 3">
    <name type="scientific">Ancylostoma duodenale</name>
    <dbReference type="NCBI Taxonomy" id="51022"/>
    <lineage>
        <taxon>Eukaryota</taxon>
        <taxon>Metazoa</taxon>
        <taxon>Ecdysozoa</taxon>
        <taxon>Nematoda</taxon>
        <taxon>Chromadorea</taxon>
        <taxon>Rhabditida</taxon>
        <taxon>Rhabditina</taxon>
        <taxon>Rhabditomorpha</taxon>
        <taxon>Strongyloidea</taxon>
        <taxon>Ancylostomatidae</taxon>
        <taxon>Ancylostomatinae</taxon>
        <taxon>Ancylostoma</taxon>
    </lineage>
</organism>
<dbReference type="EMBL" id="KN731309">
    <property type="protein sequence ID" value="KIH60068.1"/>
    <property type="molecule type" value="Genomic_DNA"/>
</dbReference>
<reference evidence="2 3" key="1">
    <citation type="submission" date="2013-12" db="EMBL/GenBank/DDBJ databases">
        <title>Draft genome of the parsitic nematode Ancylostoma duodenale.</title>
        <authorList>
            <person name="Mitreva M."/>
        </authorList>
    </citation>
    <scope>NUCLEOTIDE SEQUENCE [LARGE SCALE GENOMIC DNA]</scope>
    <source>
        <strain evidence="2 3">Zhejiang</strain>
    </source>
</reference>
<keyword evidence="3" id="KW-1185">Reference proteome</keyword>
<keyword evidence="1" id="KW-0472">Membrane</keyword>
<keyword evidence="1" id="KW-1133">Transmembrane helix</keyword>
<protein>
    <submittedName>
        <fullName evidence="2">Uncharacterized protein</fullName>
    </submittedName>
</protein>
<dbReference type="Proteomes" id="UP000054047">
    <property type="component" value="Unassembled WGS sequence"/>
</dbReference>
<sequence length="90" mass="10042">MPALQSKTISCSGILWLFCIGTGCYVVQFGVVKAVRNSPQHGPPAFAMMNLKPEKEQETWTITPTPGYVLKFTQWHVWVKMSRTCVNAPA</sequence>
<gene>
    <name evidence="2" type="ORF">ANCDUO_09687</name>
</gene>
<name>A0A0C2CT65_9BILA</name>
<accession>A0A0C2CT65</accession>
<proteinExistence type="predicted"/>
<keyword evidence="1" id="KW-0812">Transmembrane</keyword>
<evidence type="ECO:0000313" key="3">
    <source>
        <dbReference type="Proteomes" id="UP000054047"/>
    </source>
</evidence>
<feature type="transmembrane region" description="Helical" evidence="1">
    <location>
        <begin position="14"/>
        <end position="32"/>
    </location>
</feature>
<evidence type="ECO:0000313" key="2">
    <source>
        <dbReference type="EMBL" id="KIH60068.1"/>
    </source>
</evidence>
<dbReference type="PROSITE" id="PS51257">
    <property type="entry name" value="PROKAR_LIPOPROTEIN"/>
    <property type="match status" value="1"/>
</dbReference>
<dbReference type="AlphaFoldDB" id="A0A0C2CT65"/>
<evidence type="ECO:0000256" key="1">
    <source>
        <dbReference type="SAM" id="Phobius"/>
    </source>
</evidence>